<dbReference type="InterPro" id="IPR036390">
    <property type="entry name" value="WH_DNA-bd_sf"/>
</dbReference>
<dbReference type="PANTHER" id="PTHR33221">
    <property type="entry name" value="WINGED HELIX-TURN-HELIX TRANSCRIPTIONAL REGULATOR, RRF2 FAMILY"/>
    <property type="match status" value="1"/>
</dbReference>
<protein>
    <submittedName>
        <fullName evidence="1">Rrf2 family transcriptional regulator</fullName>
    </submittedName>
</protein>
<sequence>MKYSRKLSDTIHTLAFICLGEEEHLTSARIAESVKTNPAYIRQLMAALKNAGLISNTQGQANACLTKPADEITMLDVYRAVEGEKPLLHLDIDINPECGVGINVQLAIGDFYEEIQEAAEQKMREITLQDIIDRYHEKLKNIHGDAE</sequence>
<dbReference type="Proteomes" id="UP000823850">
    <property type="component" value="Unassembled WGS sequence"/>
</dbReference>
<dbReference type="InterPro" id="IPR000944">
    <property type="entry name" value="Tscrpt_reg_Rrf2"/>
</dbReference>
<reference evidence="1" key="2">
    <citation type="submission" date="2021-04" db="EMBL/GenBank/DDBJ databases">
        <authorList>
            <person name="Gilroy R."/>
        </authorList>
    </citation>
    <scope>NUCLEOTIDE SEQUENCE</scope>
    <source>
        <strain evidence="1">ChiW19-6364</strain>
    </source>
</reference>
<dbReference type="GO" id="GO:0005829">
    <property type="term" value="C:cytosol"/>
    <property type="evidence" value="ECO:0007669"/>
    <property type="project" value="TreeGrafter"/>
</dbReference>
<dbReference type="PANTHER" id="PTHR33221:SF15">
    <property type="entry name" value="HTH-TYPE TRANSCRIPTIONAL REGULATOR YWGB-RELATED"/>
    <property type="match status" value="1"/>
</dbReference>
<evidence type="ECO:0000313" key="2">
    <source>
        <dbReference type="Proteomes" id="UP000823850"/>
    </source>
</evidence>
<evidence type="ECO:0000313" key="1">
    <source>
        <dbReference type="EMBL" id="HJD38472.1"/>
    </source>
</evidence>
<organism evidence="1 2">
    <name type="scientific">Candidatus Blautia stercoripullorum</name>
    <dbReference type="NCBI Taxonomy" id="2838502"/>
    <lineage>
        <taxon>Bacteria</taxon>
        <taxon>Bacillati</taxon>
        <taxon>Bacillota</taxon>
        <taxon>Clostridia</taxon>
        <taxon>Lachnospirales</taxon>
        <taxon>Lachnospiraceae</taxon>
        <taxon>Blautia</taxon>
    </lineage>
</organism>
<gene>
    <name evidence="1" type="ORF">H9913_00465</name>
</gene>
<dbReference type="InterPro" id="IPR036388">
    <property type="entry name" value="WH-like_DNA-bd_sf"/>
</dbReference>
<comment type="caution">
    <text evidence="1">The sequence shown here is derived from an EMBL/GenBank/DDBJ whole genome shotgun (WGS) entry which is preliminary data.</text>
</comment>
<dbReference type="Gene3D" id="1.10.10.10">
    <property type="entry name" value="Winged helix-like DNA-binding domain superfamily/Winged helix DNA-binding domain"/>
    <property type="match status" value="1"/>
</dbReference>
<proteinExistence type="predicted"/>
<dbReference type="SUPFAM" id="SSF46785">
    <property type="entry name" value="Winged helix' DNA-binding domain"/>
    <property type="match status" value="1"/>
</dbReference>
<dbReference type="AlphaFoldDB" id="A0A9D2R7H1"/>
<reference evidence="1" key="1">
    <citation type="journal article" date="2021" name="PeerJ">
        <title>Extensive microbial diversity within the chicken gut microbiome revealed by metagenomics and culture.</title>
        <authorList>
            <person name="Gilroy R."/>
            <person name="Ravi A."/>
            <person name="Getino M."/>
            <person name="Pursley I."/>
            <person name="Horton D.L."/>
            <person name="Alikhan N.F."/>
            <person name="Baker D."/>
            <person name="Gharbi K."/>
            <person name="Hall N."/>
            <person name="Watson M."/>
            <person name="Adriaenssens E.M."/>
            <person name="Foster-Nyarko E."/>
            <person name="Jarju S."/>
            <person name="Secka A."/>
            <person name="Antonio M."/>
            <person name="Oren A."/>
            <person name="Chaudhuri R.R."/>
            <person name="La Ragione R."/>
            <person name="Hildebrand F."/>
            <person name="Pallen M.J."/>
        </authorList>
    </citation>
    <scope>NUCLEOTIDE SEQUENCE</scope>
    <source>
        <strain evidence="1">ChiW19-6364</strain>
    </source>
</reference>
<accession>A0A9D2R7H1</accession>
<dbReference type="Pfam" id="PF02082">
    <property type="entry name" value="Rrf2"/>
    <property type="match status" value="1"/>
</dbReference>
<dbReference type="EMBL" id="DWUX01000006">
    <property type="protein sequence ID" value="HJD38472.1"/>
    <property type="molecule type" value="Genomic_DNA"/>
</dbReference>
<name>A0A9D2R7H1_9FIRM</name>
<dbReference type="PROSITE" id="PS51197">
    <property type="entry name" value="HTH_RRF2_2"/>
    <property type="match status" value="1"/>
</dbReference>
<dbReference type="GO" id="GO:0003700">
    <property type="term" value="F:DNA-binding transcription factor activity"/>
    <property type="evidence" value="ECO:0007669"/>
    <property type="project" value="TreeGrafter"/>
</dbReference>